<evidence type="ECO:0000256" key="2">
    <source>
        <dbReference type="SAM" id="Coils"/>
    </source>
</evidence>
<comment type="caution">
    <text evidence="5">The sequence shown here is derived from an EMBL/GenBank/DDBJ whole genome shotgun (WGS) entry which is preliminary data.</text>
</comment>
<dbReference type="Pfam" id="PF05049">
    <property type="entry name" value="IIGP"/>
    <property type="match status" value="1"/>
</dbReference>
<gene>
    <name evidence="5" type="ORF">PBRASI_LOCUS9237</name>
</gene>
<protein>
    <submittedName>
        <fullName evidence="5">11513_t:CDS:1</fullName>
    </submittedName>
</protein>
<sequence>MVLPVIIIGVAVLKVVLPASIAVVFSSRRDMKKMRDDLEKMHDDLKKMQDCLKKQYAWNQGIPPEIRPTREQREKAEPMLEDPSKSFYHFAVAGHAGTGKSSLVNAFRGYKDKDKGAAKVGINETTMDIKRYPDRSSIFKNFVWYDIPGANRLWLFIFDFIIVCWKDRIMEIDIQTLTSCEKMEVPIPTFLVRTNSQTHIHCLKLSEEITKEEAKEKLIKETSETVKKTLQACNYNDPNKKAYIIDRFILGKVVSDLTEKFRSKKDIITDDDIREMAENVEGAIDEGDLLIDLLRTAKERRR</sequence>
<dbReference type="GO" id="GO:0005525">
    <property type="term" value="F:GTP binding"/>
    <property type="evidence" value="ECO:0007669"/>
    <property type="project" value="InterPro"/>
</dbReference>
<evidence type="ECO:0000313" key="6">
    <source>
        <dbReference type="Proteomes" id="UP000789739"/>
    </source>
</evidence>
<keyword evidence="2" id="KW-0175">Coiled coil</keyword>
<dbReference type="EMBL" id="CAJVPI010001922">
    <property type="protein sequence ID" value="CAG8630758.1"/>
    <property type="molecule type" value="Genomic_DNA"/>
</dbReference>
<evidence type="ECO:0000313" key="5">
    <source>
        <dbReference type="EMBL" id="CAG8630758.1"/>
    </source>
</evidence>
<dbReference type="InterPro" id="IPR027417">
    <property type="entry name" value="P-loop_NTPase"/>
</dbReference>
<dbReference type="Proteomes" id="UP000789739">
    <property type="component" value="Unassembled WGS sequence"/>
</dbReference>
<dbReference type="SUPFAM" id="SSF52540">
    <property type="entry name" value="P-loop containing nucleoside triphosphate hydrolases"/>
    <property type="match status" value="1"/>
</dbReference>
<name>A0A9N9DA43_9GLOM</name>
<accession>A0A9N9DA43</accession>
<feature type="transmembrane region" description="Helical" evidence="3">
    <location>
        <begin position="6"/>
        <end position="25"/>
    </location>
</feature>
<feature type="coiled-coil region" evidence="2">
    <location>
        <begin position="28"/>
        <end position="55"/>
    </location>
</feature>
<dbReference type="Gene3D" id="3.40.50.300">
    <property type="entry name" value="P-loop containing nucleotide triphosphate hydrolases"/>
    <property type="match status" value="1"/>
</dbReference>
<evidence type="ECO:0000259" key="4">
    <source>
        <dbReference type="PROSITE" id="PS51716"/>
    </source>
</evidence>
<proteinExistence type="inferred from homology"/>
<evidence type="ECO:0000256" key="1">
    <source>
        <dbReference type="ARBA" id="ARBA00005429"/>
    </source>
</evidence>
<dbReference type="PANTHER" id="PTHR14143">
    <property type="entry name" value="INTERFERON-INDUCIBLE GTPASE FAMILY MEMBER"/>
    <property type="match status" value="1"/>
</dbReference>
<dbReference type="OrthoDB" id="422720at2759"/>
<dbReference type="GO" id="GO:0016020">
    <property type="term" value="C:membrane"/>
    <property type="evidence" value="ECO:0007669"/>
    <property type="project" value="InterPro"/>
</dbReference>
<keyword evidence="6" id="KW-1185">Reference proteome</keyword>
<keyword evidence="3" id="KW-1133">Transmembrane helix</keyword>
<feature type="domain" description="IRG-type G" evidence="4">
    <location>
        <begin position="86"/>
        <end position="264"/>
    </location>
</feature>
<keyword evidence="3" id="KW-0812">Transmembrane</keyword>
<keyword evidence="3" id="KW-0472">Membrane</keyword>
<dbReference type="AlphaFoldDB" id="A0A9N9DA43"/>
<dbReference type="PANTHER" id="PTHR14143:SF1">
    <property type="entry name" value="IRG-TYPE G DOMAIN-CONTAINING PROTEIN"/>
    <property type="match status" value="1"/>
</dbReference>
<dbReference type="InterPro" id="IPR007743">
    <property type="entry name" value="Immunity-related_GTPase-like"/>
</dbReference>
<organism evidence="5 6">
    <name type="scientific">Paraglomus brasilianum</name>
    <dbReference type="NCBI Taxonomy" id="144538"/>
    <lineage>
        <taxon>Eukaryota</taxon>
        <taxon>Fungi</taxon>
        <taxon>Fungi incertae sedis</taxon>
        <taxon>Mucoromycota</taxon>
        <taxon>Glomeromycotina</taxon>
        <taxon>Glomeromycetes</taxon>
        <taxon>Paraglomerales</taxon>
        <taxon>Paraglomeraceae</taxon>
        <taxon>Paraglomus</taxon>
    </lineage>
</organism>
<dbReference type="InterPro" id="IPR030385">
    <property type="entry name" value="G_IRG_dom"/>
</dbReference>
<reference evidence="5" key="1">
    <citation type="submission" date="2021-06" db="EMBL/GenBank/DDBJ databases">
        <authorList>
            <person name="Kallberg Y."/>
            <person name="Tangrot J."/>
            <person name="Rosling A."/>
        </authorList>
    </citation>
    <scope>NUCLEOTIDE SEQUENCE</scope>
    <source>
        <strain evidence="5">BR232B</strain>
    </source>
</reference>
<comment type="similarity">
    <text evidence="1">Belongs to the TRAFAC class dynamin-like GTPase superfamily. IRG family.</text>
</comment>
<evidence type="ECO:0000256" key="3">
    <source>
        <dbReference type="SAM" id="Phobius"/>
    </source>
</evidence>
<dbReference type="PROSITE" id="PS51716">
    <property type="entry name" value="G_IRG"/>
    <property type="match status" value="1"/>
</dbReference>